<dbReference type="Pfam" id="PF13193">
    <property type="entry name" value="AMP-binding_C"/>
    <property type="match status" value="1"/>
</dbReference>
<dbReference type="GO" id="GO:0016779">
    <property type="term" value="F:nucleotidyltransferase activity"/>
    <property type="evidence" value="ECO:0007669"/>
    <property type="project" value="UniProtKB-KW"/>
</dbReference>
<dbReference type="PROSITE" id="PS00455">
    <property type="entry name" value="AMP_BINDING"/>
    <property type="match status" value="1"/>
</dbReference>
<feature type="region of interest" description="Disordered" evidence="3">
    <location>
        <begin position="537"/>
        <end position="563"/>
    </location>
</feature>
<dbReference type="InterPro" id="IPR020845">
    <property type="entry name" value="AMP-binding_CS"/>
</dbReference>
<dbReference type="NCBIfam" id="TIGR02275">
    <property type="entry name" value="DHB_AMP_lig"/>
    <property type="match status" value="1"/>
</dbReference>
<reference evidence="6 7" key="1">
    <citation type="submission" date="2020-05" db="EMBL/GenBank/DDBJ databases">
        <title>Azospirillum oleiclasticum sp. nov, a nitrogen-fixing and heavy crude oil-emulsifying bacterium isolated from the crude oil of Yumen Oilfield.</title>
        <authorList>
            <person name="Wu D."/>
            <person name="Cai M."/>
            <person name="Zhang X."/>
        </authorList>
    </citation>
    <scope>NUCLEOTIDE SEQUENCE [LARGE SCALE GENOMIC DNA]</scope>
    <source>
        <strain evidence="6 7">ROY-1-1-2</strain>
    </source>
</reference>
<evidence type="ECO:0000256" key="3">
    <source>
        <dbReference type="SAM" id="MobiDB-lite"/>
    </source>
</evidence>
<dbReference type="Gene3D" id="3.40.50.12780">
    <property type="entry name" value="N-terminal domain of ligase-like"/>
    <property type="match status" value="1"/>
</dbReference>
<evidence type="ECO:0000313" key="7">
    <source>
        <dbReference type="Proteomes" id="UP000584642"/>
    </source>
</evidence>
<protein>
    <submittedName>
        <fullName evidence="6">(2,3-dihydroxybenzoyl)adenylate synthase</fullName>
        <ecNumber evidence="6">2.7.7.58</ecNumber>
    </submittedName>
</protein>
<evidence type="ECO:0000256" key="1">
    <source>
        <dbReference type="ARBA" id="ARBA00004924"/>
    </source>
</evidence>
<evidence type="ECO:0000259" key="4">
    <source>
        <dbReference type="Pfam" id="PF00501"/>
    </source>
</evidence>
<dbReference type="InterPro" id="IPR042099">
    <property type="entry name" value="ANL_N_sf"/>
</dbReference>
<dbReference type="InterPro" id="IPR025110">
    <property type="entry name" value="AMP-bd_C"/>
</dbReference>
<evidence type="ECO:0000313" key="6">
    <source>
        <dbReference type="EMBL" id="NYZ20918.1"/>
    </source>
</evidence>
<dbReference type="Proteomes" id="UP000584642">
    <property type="component" value="Unassembled WGS sequence"/>
</dbReference>
<dbReference type="SUPFAM" id="SSF56801">
    <property type="entry name" value="Acetyl-CoA synthetase-like"/>
    <property type="match status" value="1"/>
</dbReference>
<organism evidence="6 7">
    <name type="scientific">Azospirillum oleiclasticum</name>
    <dbReference type="NCBI Taxonomy" id="2735135"/>
    <lineage>
        <taxon>Bacteria</taxon>
        <taxon>Pseudomonadati</taxon>
        <taxon>Pseudomonadota</taxon>
        <taxon>Alphaproteobacteria</taxon>
        <taxon>Rhodospirillales</taxon>
        <taxon>Azospirillaceae</taxon>
        <taxon>Azospirillum</taxon>
    </lineage>
</organism>
<feature type="compositionally biased region" description="Polar residues" evidence="3">
    <location>
        <begin position="546"/>
        <end position="563"/>
    </location>
</feature>
<dbReference type="PANTHER" id="PTHR43767">
    <property type="entry name" value="LONG-CHAIN-FATTY-ACID--COA LIGASE"/>
    <property type="match status" value="1"/>
</dbReference>
<dbReference type="Pfam" id="PF00501">
    <property type="entry name" value="AMP-binding"/>
    <property type="match status" value="1"/>
</dbReference>
<evidence type="ECO:0000259" key="5">
    <source>
        <dbReference type="Pfam" id="PF13193"/>
    </source>
</evidence>
<gene>
    <name evidence="6" type="ORF">HND93_14485</name>
</gene>
<evidence type="ECO:0000256" key="2">
    <source>
        <dbReference type="ARBA" id="ARBA00022598"/>
    </source>
</evidence>
<keyword evidence="6" id="KW-0548">Nucleotidyltransferase</keyword>
<keyword evidence="6" id="KW-0808">Transferase</keyword>
<dbReference type="EMBL" id="JABFDB010000010">
    <property type="protein sequence ID" value="NYZ20918.1"/>
    <property type="molecule type" value="Genomic_DNA"/>
</dbReference>
<dbReference type="PANTHER" id="PTHR43767:SF1">
    <property type="entry name" value="NONRIBOSOMAL PEPTIDE SYNTHASE PES1 (EUROFUNG)-RELATED"/>
    <property type="match status" value="1"/>
</dbReference>
<proteinExistence type="predicted"/>
<accession>A0ABX2TCP8</accession>
<dbReference type="InterPro" id="IPR011963">
    <property type="entry name" value="DHB_AMP_lig"/>
</dbReference>
<keyword evidence="7" id="KW-1185">Reference proteome</keyword>
<sequence>MSVAFTPWPAEVAARYRAKGYWTGDPLTDVVERHQGAAAEATAILCGERRFRYADVQRLSDRLAAAFQARGLLPGDTALVQLPNRAEFHILFFALLKCGVVPVNALNNHGAFELSAYARQIEPRLVVLARSHPLVAIDPAGSLPGSLTATLAGMVGPDRLLLLGDPVEDVVGAFAWADGQALSAAPDARPDHSVDASGVAFFQLSGGSTGTPKLIPRTHDDYLYSVRRSVEVCGLDAGCRFLCALPAPHNFTLSSPGALGVFHAGGTVVMAGDPGPATCFPLIARHRVTWAALVPPMLSVWLDAAPGTTADLSSLEVVQVGGAKLSPAVAERVPERLGCRLQQVFGMAEGLVNYTRLDDDPWTVVNTQGRPMSPDDEVRILDPAGRPVPQGAVGELWARGPYTFRGYYKADQHNARVFDAEGFYCSGDLVSMTADGNLIVCGRNKDQINRGGEKIDAQEVEDVLAAHPAVGHAAIVAMPDPLMGERSCAFVIAAPDTRPSELRRFLRGQGLADFKLPDRFVFVADLPKTAVGKIDKQTLRERAKSVPSQHAHTGTAQTEATAP</sequence>
<dbReference type="RefSeq" id="WP_180282700.1">
    <property type="nucleotide sequence ID" value="NZ_JABFDB010000010.1"/>
</dbReference>
<dbReference type="InterPro" id="IPR050237">
    <property type="entry name" value="ATP-dep_AMP-bd_enzyme"/>
</dbReference>
<name>A0ABX2TCP8_9PROT</name>
<dbReference type="InterPro" id="IPR045851">
    <property type="entry name" value="AMP-bd_C_sf"/>
</dbReference>
<dbReference type="EC" id="2.7.7.58" evidence="6"/>
<dbReference type="InterPro" id="IPR000873">
    <property type="entry name" value="AMP-dep_synth/lig_dom"/>
</dbReference>
<comment type="caution">
    <text evidence="6">The sequence shown here is derived from an EMBL/GenBank/DDBJ whole genome shotgun (WGS) entry which is preliminary data.</text>
</comment>
<comment type="pathway">
    <text evidence="1">Siderophore biosynthesis.</text>
</comment>
<feature type="domain" description="AMP-dependent synthetase/ligase" evidence="4">
    <location>
        <begin position="33"/>
        <end position="408"/>
    </location>
</feature>
<feature type="domain" description="AMP-binding enzyme C-terminal" evidence="5">
    <location>
        <begin position="459"/>
        <end position="533"/>
    </location>
</feature>
<dbReference type="Gene3D" id="3.30.300.30">
    <property type="match status" value="1"/>
</dbReference>
<keyword evidence="2" id="KW-0436">Ligase</keyword>